<dbReference type="Gene3D" id="1.10.1370.30">
    <property type="match status" value="1"/>
</dbReference>
<reference evidence="2" key="1">
    <citation type="journal article" date="2023" name="Int. J. Syst. Evol. Microbiol.">
        <title>Mesoterricola silvestris gen. nov., sp. nov., Mesoterricola sediminis sp. nov., Geothrix oryzae sp. nov., Geothrix edaphica sp. nov., Geothrix rubra sp. nov., and Geothrix limicola sp. nov., six novel members of Acidobacteriota isolated from soils.</title>
        <authorList>
            <person name="Itoh H."/>
            <person name="Sugisawa Y."/>
            <person name="Mise K."/>
            <person name="Xu Z."/>
            <person name="Kuniyasu M."/>
            <person name="Ushijima N."/>
            <person name="Kawano K."/>
            <person name="Kobayashi E."/>
            <person name="Shiratori Y."/>
            <person name="Masuda Y."/>
            <person name="Senoo K."/>
        </authorList>
    </citation>
    <scope>NUCLEOTIDE SEQUENCE</scope>
    <source>
        <strain evidence="2">W786</strain>
    </source>
</reference>
<dbReference type="RefSeq" id="WP_316410525.1">
    <property type="nucleotide sequence ID" value="NZ_AP027081.1"/>
</dbReference>
<sequence>MKILGLAAMLAASAALPAVAAPPAEVALQSDPLVAELVAKYGQAQAARAERGLRQVKALWRAEDGSRADLEAFVRAQFAGDAKAQDALFKRLEFALESLEGHMQEIGRDFKWHAELDLGPLQPVDEILSGYDPGAHVRDDAFQNKLAFVVLLNFRMSTLDERLKEGAAWTGRQWAEARLVDRFAERIPASVNLAIAQASGAAERYIAGYNLWMHHLVDAQGHRAFPAGKRLLSHWNLRDEIKSQYAQGAAGLGRQRTIQKVMERIVTQTIPAVVIDNPAVDWDPFTNQVAPAAVKDSDRPAAAQPVSAAPEPDTRYKVWLDDFKAIRQADPYCPAAPTHIARSFEQGRQLPEARVVQMLRDVCGSPLVARTAKVIQARLGRKLEPFDIWFNGFRPGSHLDEAKLDELVRRRFPTAEAYKQEMPKLLLALGFKPEKAAWLASNIEVDPARGSGHAMGTGRRGDHPRLRTRVGKDGMDYKGFNIAVHENGHNVEQSFSMHGAPSPLMAGVPNTSFTEAIAFTFQARDLELLGQPKPSEEDRALAVLNDFWGTYEIAGVALVDIAAWHWMYEHPDAKPAEFREAVLKLSRDVWNQYYAPVFGQRDCVLLGIYSHMVNSFLYLPDYPVGHMIAFQIQRQIEKTGDLGGEVERMTSQGALTPDLWMTRATGSPVGPEALLEATAAALGKVR</sequence>
<evidence type="ECO:0008006" key="4">
    <source>
        <dbReference type="Google" id="ProtNLM"/>
    </source>
</evidence>
<protein>
    <recommendedName>
        <fullName evidence="4">Oligoendopeptidase F</fullName>
    </recommendedName>
</protein>
<gene>
    <name evidence="2" type="ORF">METESE_29820</name>
</gene>
<feature type="signal peptide" evidence="1">
    <location>
        <begin position="1"/>
        <end position="20"/>
    </location>
</feature>
<evidence type="ECO:0000256" key="1">
    <source>
        <dbReference type="SAM" id="SignalP"/>
    </source>
</evidence>
<accession>A0AA48GUI2</accession>
<organism evidence="2 3">
    <name type="scientific">Mesoterricola sediminis</name>
    <dbReference type="NCBI Taxonomy" id="2927980"/>
    <lineage>
        <taxon>Bacteria</taxon>
        <taxon>Pseudomonadati</taxon>
        <taxon>Acidobacteriota</taxon>
        <taxon>Holophagae</taxon>
        <taxon>Holophagales</taxon>
        <taxon>Holophagaceae</taxon>
        <taxon>Mesoterricola</taxon>
    </lineage>
</organism>
<evidence type="ECO:0000313" key="3">
    <source>
        <dbReference type="Proteomes" id="UP001228113"/>
    </source>
</evidence>
<dbReference type="KEGG" id="msea:METESE_29820"/>
<proteinExistence type="predicted"/>
<feature type="chain" id="PRO_5041211193" description="Oligoendopeptidase F" evidence="1">
    <location>
        <begin position="21"/>
        <end position="686"/>
    </location>
</feature>
<keyword evidence="3" id="KW-1185">Reference proteome</keyword>
<dbReference type="AlphaFoldDB" id="A0AA48GUI2"/>
<name>A0AA48GUI2_9BACT</name>
<keyword evidence="1" id="KW-0732">Signal</keyword>
<dbReference type="EMBL" id="AP027081">
    <property type="protein sequence ID" value="BDU78024.1"/>
    <property type="molecule type" value="Genomic_DNA"/>
</dbReference>
<evidence type="ECO:0000313" key="2">
    <source>
        <dbReference type="EMBL" id="BDU78024.1"/>
    </source>
</evidence>
<dbReference type="SUPFAM" id="SSF55486">
    <property type="entry name" value="Metalloproteases ('zincins'), catalytic domain"/>
    <property type="match status" value="1"/>
</dbReference>
<dbReference type="Proteomes" id="UP001228113">
    <property type="component" value="Chromosome"/>
</dbReference>